<dbReference type="EMBL" id="JBHLVO010000004">
    <property type="protein sequence ID" value="MFC0271312.1"/>
    <property type="molecule type" value="Genomic_DNA"/>
</dbReference>
<evidence type="ECO:0000313" key="1">
    <source>
        <dbReference type="EMBL" id="MFC0271312.1"/>
    </source>
</evidence>
<protein>
    <submittedName>
        <fullName evidence="1">Uncharacterized protein</fullName>
    </submittedName>
</protein>
<name>A0ABV6GCB4_9BACI</name>
<dbReference type="RefSeq" id="WP_378932185.1">
    <property type="nucleotide sequence ID" value="NZ_JBHLVO010000004.1"/>
</dbReference>
<proteinExistence type="predicted"/>
<reference evidence="1 2" key="1">
    <citation type="submission" date="2024-09" db="EMBL/GenBank/DDBJ databases">
        <authorList>
            <person name="Sun Q."/>
            <person name="Mori K."/>
        </authorList>
    </citation>
    <scope>NUCLEOTIDE SEQUENCE [LARGE SCALE GENOMIC DNA]</scope>
    <source>
        <strain evidence="1 2">CCM 7228</strain>
    </source>
</reference>
<keyword evidence="2" id="KW-1185">Reference proteome</keyword>
<sequence length="192" mass="21773">MKVKKYIALNMQEAMKKIRSELGNDAVILNSKVIYTGGFIGLFTKKKIEVIAAMDPDVPSRPLTQKQELPREKRTPLQNLEGQITGQSNLLVNQPVLLNELKELKGLIQSITANEQENFYPEPIKRIHEQLIQKGVSALIRGIVTAELLERWYCSNGNLANEEVEKNLKEILVNQIQQLAFTGISYKKKSLM</sequence>
<evidence type="ECO:0000313" key="2">
    <source>
        <dbReference type="Proteomes" id="UP001589854"/>
    </source>
</evidence>
<gene>
    <name evidence="1" type="ORF">ACFFIX_07585</name>
</gene>
<comment type="caution">
    <text evidence="1">The sequence shown here is derived from an EMBL/GenBank/DDBJ whole genome shotgun (WGS) entry which is preliminary data.</text>
</comment>
<organism evidence="1 2">
    <name type="scientific">Metabacillus herbersteinensis</name>
    <dbReference type="NCBI Taxonomy" id="283816"/>
    <lineage>
        <taxon>Bacteria</taxon>
        <taxon>Bacillati</taxon>
        <taxon>Bacillota</taxon>
        <taxon>Bacilli</taxon>
        <taxon>Bacillales</taxon>
        <taxon>Bacillaceae</taxon>
        <taxon>Metabacillus</taxon>
    </lineage>
</organism>
<accession>A0ABV6GCB4</accession>
<dbReference type="Proteomes" id="UP001589854">
    <property type="component" value="Unassembled WGS sequence"/>
</dbReference>